<sequence length="190" mass="21126">MTDLYIVRHGETEWSKSGQHTSVTELELTSAGREQASRLNGWLDPADFDLILCSPRTRAQQTARLAGFDSFEIDEDLAEWDYGDLEGRTSAEIRQLVPGWRIWTDFVPGGEQQTDVVARMTRVMNRTRFSGHRKVIAFGHGHAMRVLATCWIGLPIAKGASLPLQTGTVSILGYEKETPAIVRWNAAPGA</sequence>
<dbReference type="SMART" id="SM00855">
    <property type="entry name" value="PGAM"/>
    <property type="match status" value="1"/>
</dbReference>
<dbReference type="RefSeq" id="WP_167167673.1">
    <property type="nucleotide sequence ID" value="NZ_BAAAOO010000007.1"/>
</dbReference>
<dbReference type="InterPro" id="IPR013078">
    <property type="entry name" value="His_Pase_superF_clade-1"/>
</dbReference>
<reference evidence="1 2" key="1">
    <citation type="submission" date="2020-02" db="EMBL/GenBank/DDBJ databases">
        <title>Sequencing the genomes of 1000 actinobacteria strains.</title>
        <authorList>
            <person name="Klenk H.-P."/>
        </authorList>
    </citation>
    <scope>NUCLEOTIDE SEQUENCE [LARGE SCALE GENOMIC DNA]</scope>
    <source>
        <strain evidence="1 2">DSM 19609</strain>
    </source>
</reference>
<keyword evidence="1" id="KW-0808">Transferase</keyword>
<accession>A0ABX0SH24</accession>
<organism evidence="1 2">
    <name type="scientific">Brooklawnia cerclae</name>
    <dbReference type="NCBI Taxonomy" id="349934"/>
    <lineage>
        <taxon>Bacteria</taxon>
        <taxon>Bacillati</taxon>
        <taxon>Actinomycetota</taxon>
        <taxon>Actinomycetes</taxon>
        <taxon>Propionibacteriales</taxon>
        <taxon>Propionibacteriaceae</taxon>
        <taxon>Brooklawnia</taxon>
    </lineage>
</organism>
<dbReference type="PANTHER" id="PTHR48100:SF15">
    <property type="entry name" value="SEDOHEPTULOSE 1,7-BISPHOSPHATASE"/>
    <property type="match status" value="1"/>
</dbReference>
<proteinExistence type="predicted"/>
<dbReference type="InterPro" id="IPR029033">
    <property type="entry name" value="His_PPase_superfam"/>
</dbReference>
<keyword evidence="1" id="KW-0413">Isomerase</keyword>
<keyword evidence="2" id="KW-1185">Reference proteome</keyword>
<evidence type="ECO:0000313" key="2">
    <source>
        <dbReference type="Proteomes" id="UP000749311"/>
    </source>
</evidence>
<dbReference type="PIRSF" id="PIRSF000709">
    <property type="entry name" value="6PFK_2-Ptase"/>
    <property type="match status" value="1"/>
</dbReference>
<evidence type="ECO:0000313" key="1">
    <source>
        <dbReference type="EMBL" id="NIH57639.1"/>
    </source>
</evidence>
<dbReference type="EC" id="5.4.2.12" evidence="1"/>
<dbReference type="Proteomes" id="UP000749311">
    <property type="component" value="Unassembled WGS sequence"/>
</dbReference>
<dbReference type="EMBL" id="JAAMOZ010000001">
    <property type="protein sequence ID" value="NIH57639.1"/>
    <property type="molecule type" value="Genomic_DNA"/>
</dbReference>
<protein>
    <submittedName>
        <fullName evidence="1">Phosphoglycerate mutase</fullName>
        <ecNumber evidence="1">5.4.2.12</ecNumber>
    </submittedName>
</protein>
<gene>
    <name evidence="1" type="ORF">FB473_002284</name>
</gene>
<dbReference type="GO" id="GO:0004619">
    <property type="term" value="F:phosphoglycerate mutase activity"/>
    <property type="evidence" value="ECO:0007669"/>
    <property type="project" value="UniProtKB-EC"/>
</dbReference>
<name>A0ABX0SH24_9ACTN</name>
<dbReference type="CDD" id="cd07067">
    <property type="entry name" value="HP_PGM_like"/>
    <property type="match status" value="1"/>
</dbReference>
<dbReference type="InterPro" id="IPR050275">
    <property type="entry name" value="PGM_Phosphatase"/>
</dbReference>
<dbReference type="GO" id="GO:0016740">
    <property type="term" value="F:transferase activity"/>
    <property type="evidence" value="ECO:0007669"/>
    <property type="project" value="UniProtKB-KW"/>
</dbReference>
<dbReference type="Pfam" id="PF00300">
    <property type="entry name" value="His_Phos_1"/>
    <property type="match status" value="1"/>
</dbReference>
<dbReference type="Gene3D" id="3.40.50.1240">
    <property type="entry name" value="Phosphoglycerate mutase-like"/>
    <property type="match status" value="1"/>
</dbReference>
<dbReference type="SUPFAM" id="SSF53254">
    <property type="entry name" value="Phosphoglycerate mutase-like"/>
    <property type="match status" value="1"/>
</dbReference>
<dbReference type="PANTHER" id="PTHR48100">
    <property type="entry name" value="BROAD-SPECIFICITY PHOSPHATASE YOR283W-RELATED"/>
    <property type="match status" value="1"/>
</dbReference>
<comment type="caution">
    <text evidence="1">The sequence shown here is derived from an EMBL/GenBank/DDBJ whole genome shotgun (WGS) entry which is preliminary data.</text>
</comment>